<gene>
    <name evidence="2" type="ORF">OCK74_00445</name>
</gene>
<dbReference type="Pfam" id="PF13430">
    <property type="entry name" value="DUF4112"/>
    <property type="match status" value="1"/>
</dbReference>
<dbReference type="AlphaFoldDB" id="A0A9X2XRV2"/>
<sequence>MAKAVVQSRGLKEVEYLAKLMDSQFRIPGTNFRFGLDGIIGLVPGVGDLSTFAVSSYMLWIMARNGASGYVLARMVVNVLIDTLIGSIPLVGDLFDFAFKSNTRNLRLMQEHYREGRHKGSAWKVIIPVLIILFLVIAAIIWLAYKLIAGLLHWSATW</sequence>
<reference evidence="2" key="2">
    <citation type="submission" date="2023-04" db="EMBL/GenBank/DDBJ databases">
        <title>Paracnuella aquatica gen. nov., sp. nov., a member of the family Chitinophagaceae isolated from a hot spring.</title>
        <authorList>
            <person name="Wang C."/>
        </authorList>
    </citation>
    <scope>NUCLEOTIDE SEQUENCE</scope>
    <source>
        <strain evidence="2">LB-8</strain>
    </source>
</reference>
<evidence type="ECO:0000313" key="3">
    <source>
        <dbReference type="Proteomes" id="UP001155483"/>
    </source>
</evidence>
<keyword evidence="3" id="KW-1185">Reference proteome</keyword>
<keyword evidence="1" id="KW-0812">Transmembrane</keyword>
<dbReference type="InterPro" id="IPR025187">
    <property type="entry name" value="DUF4112"/>
</dbReference>
<protein>
    <submittedName>
        <fullName evidence="2">DUF4112 domain-containing protein</fullName>
    </submittedName>
</protein>
<dbReference type="RefSeq" id="WP_279295003.1">
    <property type="nucleotide sequence ID" value="NZ_JAOTIF010000001.1"/>
</dbReference>
<evidence type="ECO:0000256" key="1">
    <source>
        <dbReference type="SAM" id="Phobius"/>
    </source>
</evidence>
<keyword evidence="1" id="KW-0472">Membrane</keyword>
<dbReference type="PANTHER" id="PTHR35519">
    <property type="entry name" value="MEMBRANE PROTEINS"/>
    <property type="match status" value="1"/>
</dbReference>
<comment type="caution">
    <text evidence="2">The sequence shown here is derived from an EMBL/GenBank/DDBJ whole genome shotgun (WGS) entry which is preliminary data.</text>
</comment>
<feature type="transmembrane region" description="Helical" evidence="1">
    <location>
        <begin position="75"/>
        <end position="99"/>
    </location>
</feature>
<accession>A0A9X2XRV2</accession>
<organism evidence="2 3">
    <name type="scientific">Paraflavisolibacter caeni</name>
    <dbReference type="NCBI Taxonomy" id="2982496"/>
    <lineage>
        <taxon>Bacteria</taxon>
        <taxon>Pseudomonadati</taxon>
        <taxon>Bacteroidota</taxon>
        <taxon>Chitinophagia</taxon>
        <taxon>Chitinophagales</taxon>
        <taxon>Chitinophagaceae</taxon>
        <taxon>Paraflavisolibacter</taxon>
    </lineage>
</organism>
<keyword evidence="1" id="KW-1133">Transmembrane helix</keyword>
<feature type="transmembrane region" description="Helical" evidence="1">
    <location>
        <begin position="39"/>
        <end position="63"/>
    </location>
</feature>
<name>A0A9X2XRV2_9BACT</name>
<dbReference type="PANTHER" id="PTHR35519:SF2">
    <property type="entry name" value="PH DOMAIN PROTEIN"/>
    <property type="match status" value="1"/>
</dbReference>
<reference evidence="2" key="1">
    <citation type="submission" date="2022-09" db="EMBL/GenBank/DDBJ databases">
        <authorList>
            <person name="Yuan C."/>
            <person name="Ke Z."/>
        </authorList>
    </citation>
    <scope>NUCLEOTIDE SEQUENCE</scope>
    <source>
        <strain evidence="2">LB-8</strain>
    </source>
</reference>
<dbReference type="EMBL" id="JAOTIF010000001">
    <property type="protein sequence ID" value="MCU7547556.1"/>
    <property type="molecule type" value="Genomic_DNA"/>
</dbReference>
<proteinExistence type="predicted"/>
<evidence type="ECO:0000313" key="2">
    <source>
        <dbReference type="EMBL" id="MCU7547556.1"/>
    </source>
</evidence>
<dbReference type="Proteomes" id="UP001155483">
    <property type="component" value="Unassembled WGS sequence"/>
</dbReference>
<feature type="transmembrane region" description="Helical" evidence="1">
    <location>
        <begin position="120"/>
        <end position="145"/>
    </location>
</feature>